<keyword evidence="1" id="KW-0472">Membrane</keyword>
<keyword evidence="1" id="KW-0812">Transmembrane</keyword>
<evidence type="ECO:0000256" key="1">
    <source>
        <dbReference type="SAM" id="Phobius"/>
    </source>
</evidence>
<keyword evidence="3" id="KW-1185">Reference proteome</keyword>
<protein>
    <submittedName>
        <fullName evidence="2">Uncharacterized protein</fullName>
    </submittedName>
</protein>
<dbReference type="EMBL" id="MU004685">
    <property type="protein sequence ID" value="KAF2647114.1"/>
    <property type="molecule type" value="Genomic_DNA"/>
</dbReference>
<keyword evidence="1" id="KW-1133">Transmembrane helix</keyword>
<evidence type="ECO:0000313" key="3">
    <source>
        <dbReference type="Proteomes" id="UP000799324"/>
    </source>
</evidence>
<dbReference type="AlphaFoldDB" id="A0A6A6SLS7"/>
<gene>
    <name evidence="2" type="ORF">K491DRAFT_699833</name>
</gene>
<dbReference type="Proteomes" id="UP000799324">
    <property type="component" value="Unassembled WGS sequence"/>
</dbReference>
<feature type="transmembrane region" description="Helical" evidence="1">
    <location>
        <begin position="27"/>
        <end position="50"/>
    </location>
</feature>
<sequence>MPLLNETFGRHSVPTTSNDVVSMGVDVMVALIVGCLIILLLLIVASIYVYHVRKEKQQNRRIEKEIEREKRRIFGLTTVGTRSAMTLDRADPRKTEAVELEGSRVHELDGKQIQELWDAGCAKEMLAGDLLSVNVELEAVIVRTAV</sequence>
<reference evidence="2" key="1">
    <citation type="journal article" date="2020" name="Stud. Mycol.">
        <title>101 Dothideomycetes genomes: a test case for predicting lifestyles and emergence of pathogens.</title>
        <authorList>
            <person name="Haridas S."/>
            <person name="Albert R."/>
            <person name="Binder M."/>
            <person name="Bloem J."/>
            <person name="Labutti K."/>
            <person name="Salamov A."/>
            <person name="Andreopoulos B."/>
            <person name="Baker S."/>
            <person name="Barry K."/>
            <person name="Bills G."/>
            <person name="Bluhm B."/>
            <person name="Cannon C."/>
            <person name="Castanera R."/>
            <person name="Culley D."/>
            <person name="Daum C."/>
            <person name="Ezra D."/>
            <person name="Gonzalez J."/>
            <person name="Henrissat B."/>
            <person name="Kuo A."/>
            <person name="Liang C."/>
            <person name="Lipzen A."/>
            <person name="Lutzoni F."/>
            <person name="Magnuson J."/>
            <person name="Mondo S."/>
            <person name="Nolan M."/>
            <person name="Ohm R."/>
            <person name="Pangilinan J."/>
            <person name="Park H.-J."/>
            <person name="Ramirez L."/>
            <person name="Alfaro M."/>
            <person name="Sun H."/>
            <person name="Tritt A."/>
            <person name="Yoshinaga Y."/>
            <person name="Zwiers L.-H."/>
            <person name="Turgeon B."/>
            <person name="Goodwin S."/>
            <person name="Spatafora J."/>
            <person name="Crous P."/>
            <person name="Grigoriev I."/>
        </authorList>
    </citation>
    <scope>NUCLEOTIDE SEQUENCE</scope>
    <source>
        <strain evidence="2">CBS 122681</strain>
    </source>
</reference>
<accession>A0A6A6SLS7</accession>
<evidence type="ECO:0000313" key="2">
    <source>
        <dbReference type="EMBL" id="KAF2647114.1"/>
    </source>
</evidence>
<name>A0A6A6SLS7_9PLEO</name>
<proteinExistence type="predicted"/>
<organism evidence="2 3">
    <name type="scientific">Lophiostoma macrostomum CBS 122681</name>
    <dbReference type="NCBI Taxonomy" id="1314788"/>
    <lineage>
        <taxon>Eukaryota</taxon>
        <taxon>Fungi</taxon>
        <taxon>Dikarya</taxon>
        <taxon>Ascomycota</taxon>
        <taxon>Pezizomycotina</taxon>
        <taxon>Dothideomycetes</taxon>
        <taxon>Pleosporomycetidae</taxon>
        <taxon>Pleosporales</taxon>
        <taxon>Lophiostomataceae</taxon>
        <taxon>Lophiostoma</taxon>
    </lineage>
</organism>